<proteinExistence type="predicted"/>
<feature type="compositionally biased region" description="Basic residues" evidence="1">
    <location>
        <begin position="1"/>
        <end position="12"/>
    </location>
</feature>
<gene>
    <name evidence="2" type="ORF">HaLaN_18427</name>
</gene>
<sequence>VHNYRHKSRPHHSASSPTHTGQPVMHQRQQQLQKLIVVSSCYDCRRRVHMPTAKHVPTAALGTPEYYATGMGGFTCATAGPLRQYRAV</sequence>
<name>A0A699ZJC0_HAELA</name>
<protein>
    <submittedName>
        <fullName evidence="2">Uncharacterized protein</fullName>
    </submittedName>
</protein>
<evidence type="ECO:0000313" key="2">
    <source>
        <dbReference type="EMBL" id="GFH21180.1"/>
    </source>
</evidence>
<feature type="region of interest" description="Disordered" evidence="1">
    <location>
        <begin position="1"/>
        <end position="29"/>
    </location>
</feature>
<dbReference type="EMBL" id="BLLF01001774">
    <property type="protein sequence ID" value="GFH21180.1"/>
    <property type="molecule type" value="Genomic_DNA"/>
</dbReference>
<dbReference type="AlphaFoldDB" id="A0A699ZJC0"/>
<evidence type="ECO:0000313" key="3">
    <source>
        <dbReference type="Proteomes" id="UP000485058"/>
    </source>
</evidence>
<evidence type="ECO:0000256" key="1">
    <source>
        <dbReference type="SAM" id="MobiDB-lite"/>
    </source>
</evidence>
<dbReference type="Proteomes" id="UP000485058">
    <property type="component" value="Unassembled WGS sequence"/>
</dbReference>
<comment type="caution">
    <text evidence="2">The sequence shown here is derived from an EMBL/GenBank/DDBJ whole genome shotgun (WGS) entry which is preliminary data.</text>
</comment>
<organism evidence="2 3">
    <name type="scientific">Haematococcus lacustris</name>
    <name type="common">Green alga</name>
    <name type="synonym">Haematococcus pluvialis</name>
    <dbReference type="NCBI Taxonomy" id="44745"/>
    <lineage>
        <taxon>Eukaryota</taxon>
        <taxon>Viridiplantae</taxon>
        <taxon>Chlorophyta</taxon>
        <taxon>core chlorophytes</taxon>
        <taxon>Chlorophyceae</taxon>
        <taxon>CS clade</taxon>
        <taxon>Chlamydomonadales</taxon>
        <taxon>Haematococcaceae</taxon>
        <taxon>Haematococcus</taxon>
    </lineage>
</organism>
<reference evidence="2 3" key="1">
    <citation type="submission" date="2020-02" db="EMBL/GenBank/DDBJ databases">
        <title>Draft genome sequence of Haematococcus lacustris strain NIES-144.</title>
        <authorList>
            <person name="Morimoto D."/>
            <person name="Nakagawa S."/>
            <person name="Yoshida T."/>
            <person name="Sawayama S."/>
        </authorList>
    </citation>
    <scope>NUCLEOTIDE SEQUENCE [LARGE SCALE GENOMIC DNA]</scope>
    <source>
        <strain evidence="2 3">NIES-144</strain>
    </source>
</reference>
<feature type="non-terminal residue" evidence="2">
    <location>
        <position position="1"/>
    </location>
</feature>
<feature type="compositionally biased region" description="Polar residues" evidence="1">
    <location>
        <begin position="13"/>
        <end position="29"/>
    </location>
</feature>
<accession>A0A699ZJC0</accession>
<keyword evidence="3" id="KW-1185">Reference proteome</keyword>